<dbReference type="Pfam" id="PF12840">
    <property type="entry name" value="HTH_20"/>
    <property type="match status" value="1"/>
</dbReference>
<reference evidence="2 3" key="1">
    <citation type="journal article" date="2014" name="PLoS Genet.">
        <title>Phylogenetically driven sequencing of extremely halophilic archaea reveals strategies for static and dynamic osmo-response.</title>
        <authorList>
            <person name="Becker E.A."/>
            <person name="Seitzer P.M."/>
            <person name="Tritt A."/>
            <person name="Larsen D."/>
            <person name="Krusor M."/>
            <person name="Yao A.I."/>
            <person name="Wu D."/>
            <person name="Madern D."/>
            <person name="Eisen J.A."/>
            <person name="Darling A.E."/>
            <person name="Facciotti M.T."/>
        </authorList>
    </citation>
    <scope>NUCLEOTIDE SEQUENCE [LARGE SCALE GENOMIC DNA]</scope>
    <source>
        <strain evidence="2 3">JCM 10879</strain>
    </source>
</reference>
<dbReference type="STRING" id="1227454.C446_05380"/>
<accession>M0M7M3</accession>
<comment type="caution">
    <text evidence="2">The sequence shown here is derived from an EMBL/GenBank/DDBJ whole genome shotgun (WGS) entry which is preliminary data.</text>
</comment>
<feature type="domain" description="HTH arsR-type" evidence="1">
    <location>
        <begin position="19"/>
        <end position="115"/>
    </location>
</feature>
<dbReference type="EMBL" id="AOMA01000063">
    <property type="protein sequence ID" value="EMA41721.1"/>
    <property type="molecule type" value="Genomic_DNA"/>
</dbReference>
<evidence type="ECO:0000313" key="3">
    <source>
        <dbReference type="Proteomes" id="UP000011607"/>
    </source>
</evidence>
<sequence>MTEFTSDVTLEDVVVRDTNVSNAVDEPVRAMLLDMLADRERTVSELDSALERRGYDRTENTIRHHVNQLRDAGLVEVARLEERGGATIKYYRANTIVLSYGVPDDRREDVAAMAADIAPEITGIVADLEDEYGDHIERIADEMAPCEHCRGQKYETYLLLTILRRGFVEGVVREQNGAADAGEKK</sequence>
<dbReference type="SUPFAM" id="SSF46785">
    <property type="entry name" value="Winged helix' DNA-binding domain"/>
    <property type="match status" value="1"/>
</dbReference>
<dbReference type="CDD" id="cd00090">
    <property type="entry name" value="HTH_ARSR"/>
    <property type="match status" value="1"/>
</dbReference>
<dbReference type="InterPro" id="IPR001845">
    <property type="entry name" value="HTH_ArsR_DNA-bd_dom"/>
</dbReference>
<dbReference type="GO" id="GO:0003700">
    <property type="term" value="F:DNA-binding transcription factor activity"/>
    <property type="evidence" value="ECO:0007669"/>
    <property type="project" value="InterPro"/>
</dbReference>
<evidence type="ECO:0000313" key="2">
    <source>
        <dbReference type="EMBL" id="EMA41721.1"/>
    </source>
</evidence>
<gene>
    <name evidence="2" type="ORF">C446_05380</name>
</gene>
<dbReference type="PATRIC" id="fig|1227454.3.peg.1068"/>
<name>M0M7M3_9EURY</name>
<dbReference type="AlphaFoldDB" id="M0M7M3"/>
<dbReference type="Gene3D" id="1.10.10.10">
    <property type="entry name" value="Winged helix-like DNA-binding domain superfamily/Winged helix DNA-binding domain"/>
    <property type="match status" value="1"/>
</dbReference>
<evidence type="ECO:0000259" key="1">
    <source>
        <dbReference type="SMART" id="SM00418"/>
    </source>
</evidence>
<proteinExistence type="predicted"/>
<dbReference type="Proteomes" id="UP000011607">
    <property type="component" value="Unassembled WGS sequence"/>
</dbReference>
<organism evidence="2 3">
    <name type="scientific">Halobiforma nitratireducens JCM 10879</name>
    <dbReference type="NCBI Taxonomy" id="1227454"/>
    <lineage>
        <taxon>Archaea</taxon>
        <taxon>Methanobacteriati</taxon>
        <taxon>Methanobacteriota</taxon>
        <taxon>Stenosarchaea group</taxon>
        <taxon>Halobacteria</taxon>
        <taxon>Halobacteriales</taxon>
        <taxon>Natrialbaceae</taxon>
        <taxon>Halobiforma</taxon>
    </lineage>
</organism>
<dbReference type="InterPro" id="IPR011991">
    <property type="entry name" value="ArsR-like_HTH"/>
</dbReference>
<dbReference type="RefSeq" id="WP_006672033.1">
    <property type="nucleotide sequence ID" value="NZ_AOMA01000063.1"/>
</dbReference>
<keyword evidence="3" id="KW-1185">Reference proteome</keyword>
<dbReference type="eggNOG" id="arCOG01687">
    <property type="taxonomic scope" value="Archaea"/>
</dbReference>
<protein>
    <submittedName>
        <fullName evidence="2">Regulatory protein ArsR</fullName>
    </submittedName>
</protein>
<dbReference type="SMART" id="SM00418">
    <property type="entry name" value="HTH_ARSR"/>
    <property type="match status" value="1"/>
</dbReference>
<dbReference type="InterPro" id="IPR036388">
    <property type="entry name" value="WH-like_DNA-bd_sf"/>
</dbReference>
<dbReference type="InterPro" id="IPR036390">
    <property type="entry name" value="WH_DNA-bd_sf"/>
</dbReference>
<dbReference type="OrthoDB" id="371687at2157"/>